<organism evidence="1 2">
    <name type="scientific">Holothuria leucospilota</name>
    <name type="common">Black long sea cucumber</name>
    <name type="synonym">Mertensiothuria leucospilota</name>
    <dbReference type="NCBI Taxonomy" id="206669"/>
    <lineage>
        <taxon>Eukaryota</taxon>
        <taxon>Metazoa</taxon>
        <taxon>Echinodermata</taxon>
        <taxon>Eleutherozoa</taxon>
        <taxon>Echinozoa</taxon>
        <taxon>Holothuroidea</taxon>
        <taxon>Aspidochirotacea</taxon>
        <taxon>Aspidochirotida</taxon>
        <taxon>Holothuriidae</taxon>
        <taxon>Holothuria</taxon>
    </lineage>
</organism>
<keyword evidence="2" id="KW-1185">Reference proteome</keyword>
<dbReference type="AlphaFoldDB" id="A0A9Q1H3R0"/>
<comment type="caution">
    <text evidence="1">The sequence shown here is derived from an EMBL/GenBank/DDBJ whole genome shotgun (WGS) entry which is preliminary data.</text>
</comment>
<gene>
    <name evidence="1" type="ORF">HOLleu_27816</name>
</gene>
<dbReference type="EMBL" id="JAIZAY010000013">
    <property type="protein sequence ID" value="KAJ8031171.1"/>
    <property type="molecule type" value="Genomic_DNA"/>
</dbReference>
<reference evidence="1" key="1">
    <citation type="submission" date="2021-10" db="EMBL/GenBank/DDBJ databases">
        <title>Tropical sea cucumber genome reveals ecological adaptation and Cuvierian tubules defense mechanism.</title>
        <authorList>
            <person name="Chen T."/>
        </authorList>
    </citation>
    <scope>NUCLEOTIDE SEQUENCE</scope>
    <source>
        <strain evidence="1">Nanhai2018</strain>
        <tissue evidence="1">Muscle</tissue>
    </source>
</reference>
<evidence type="ECO:0000313" key="2">
    <source>
        <dbReference type="Proteomes" id="UP001152320"/>
    </source>
</evidence>
<evidence type="ECO:0000313" key="1">
    <source>
        <dbReference type="EMBL" id="KAJ8031171.1"/>
    </source>
</evidence>
<protein>
    <submittedName>
        <fullName evidence="1">Uncharacterized protein</fullName>
    </submittedName>
</protein>
<proteinExistence type="predicted"/>
<accession>A0A9Q1H3R0</accession>
<name>A0A9Q1H3R0_HOLLE</name>
<sequence length="122" mass="13889">MAGANSPYLRIMADFEEYLVILRDLPEVVAFKERTGLAPAVKILEMSVQDKNFGVVFTRWGRGGDATDLQPYGQDVVAFGQRLSQLIAEWFSNYRKTTMVDMFEGLEARGMDFILRVDILIF</sequence>
<dbReference type="Proteomes" id="UP001152320">
    <property type="component" value="Chromosome 13"/>
</dbReference>